<protein>
    <submittedName>
        <fullName evidence="2">Uncharacterized protein</fullName>
    </submittedName>
</protein>
<comment type="caution">
    <text evidence="2">The sequence shown here is derived from an EMBL/GenBank/DDBJ whole genome shotgun (WGS) entry which is preliminary data.</text>
</comment>
<dbReference type="EMBL" id="PGOL01006717">
    <property type="protein sequence ID" value="PKI33329.1"/>
    <property type="molecule type" value="Genomic_DNA"/>
</dbReference>
<keyword evidence="3" id="KW-1185">Reference proteome</keyword>
<sequence length="156" mass="17934">IETKLRVEVKRLDQKLAEEQAARMRAEEQAQSAQAKSNAEIRDLRESLDRVREENVRPWPWRLPVLTMMCRESKSVLSGKFLKPITKVYAPPSPAAGRQAAEQRNLERQGEAQRERERECWDEMAEMVGLKPIAEEAEGGGHRQTGICLHRTIDPY</sequence>
<feature type="compositionally biased region" description="Basic and acidic residues" evidence="1">
    <location>
        <begin position="104"/>
        <end position="119"/>
    </location>
</feature>
<gene>
    <name evidence="2" type="ORF">CRG98_046280</name>
</gene>
<evidence type="ECO:0000256" key="1">
    <source>
        <dbReference type="SAM" id="MobiDB-lite"/>
    </source>
</evidence>
<evidence type="ECO:0000313" key="3">
    <source>
        <dbReference type="Proteomes" id="UP000233551"/>
    </source>
</evidence>
<reference evidence="2 3" key="1">
    <citation type="submission" date="2017-11" db="EMBL/GenBank/DDBJ databases">
        <title>De-novo sequencing of pomegranate (Punica granatum L.) genome.</title>
        <authorList>
            <person name="Akparov Z."/>
            <person name="Amiraslanov A."/>
            <person name="Hajiyeva S."/>
            <person name="Abbasov M."/>
            <person name="Kaur K."/>
            <person name="Hamwieh A."/>
            <person name="Solovyev V."/>
            <person name="Salamov A."/>
            <person name="Braich B."/>
            <person name="Kosarev P."/>
            <person name="Mahmoud A."/>
            <person name="Hajiyev E."/>
            <person name="Babayeva S."/>
            <person name="Izzatullayeva V."/>
            <person name="Mammadov A."/>
            <person name="Mammadov A."/>
            <person name="Sharifova S."/>
            <person name="Ojaghi J."/>
            <person name="Eynullazada K."/>
            <person name="Bayramov B."/>
            <person name="Abdulazimova A."/>
            <person name="Shahmuradov I."/>
        </authorList>
    </citation>
    <scope>NUCLEOTIDE SEQUENCE [LARGE SCALE GENOMIC DNA]</scope>
    <source>
        <strain evidence="3">cv. AG2017</strain>
        <tissue evidence="2">Leaf</tissue>
    </source>
</reference>
<dbReference type="AlphaFoldDB" id="A0A2I0HNM2"/>
<feature type="region of interest" description="Disordered" evidence="1">
    <location>
        <begin position="89"/>
        <end position="119"/>
    </location>
</feature>
<feature type="region of interest" description="Disordered" evidence="1">
    <location>
        <begin position="23"/>
        <end position="42"/>
    </location>
</feature>
<name>A0A2I0HNM2_PUNGR</name>
<evidence type="ECO:0000313" key="2">
    <source>
        <dbReference type="EMBL" id="PKI33329.1"/>
    </source>
</evidence>
<dbReference type="Proteomes" id="UP000233551">
    <property type="component" value="Unassembled WGS sequence"/>
</dbReference>
<organism evidence="2 3">
    <name type="scientific">Punica granatum</name>
    <name type="common">Pomegranate</name>
    <dbReference type="NCBI Taxonomy" id="22663"/>
    <lineage>
        <taxon>Eukaryota</taxon>
        <taxon>Viridiplantae</taxon>
        <taxon>Streptophyta</taxon>
        <taxon>Embryophyta</taxon>
        <taxon>Tracheophyta</taxon>
        <taxon>Spermatophyta</taxon>
        <taxon>Magnoliopsida</taxon>
        <taxon>eudicotyledons</taxon>
        <taxon>Gunneridae</taxon>
        <taxon>Pentapetalae</taxon>
        <taxon>rosids</taxon>
        <taxon>malvids</taxon>
        <taxon>Myrtales</taxon>
        <taxon>Lythraceae</taxon>
        <taxon>Punica</taxon>
    </lineage>
</organism>
<proteinExistence type="predicted"/>
<feature type="non-terminal residue" evidence="2">
    <location>
        <position position="1"/>
    </location>
</feature>
<accession>A0A2I0HNM2</accession>